<feature type="compositionally biased region" description="Basic and acidic residues" evidence="1">
    <location>
        <begin position="119"/>
        <end position="136"/>
    </location>
</feature>
<feature type="region of interest" description="Disordered" evidence="1">
    <location>
        <begin position="47"/>
        <end position="73"/>
    </location>
</feature>
<keyword evidence="3" id="KW-1185">Reference proteome</keyword>
<protein>
    <submittedName>
        <fullName evidence="2">Uncharacterized protein</fullName>
    </submittedName>
</protein>
<accession>A0AAV7R1X5</accession>
<dbReference type="Proteomes" id="UP001066276">
    <property type="component" value="Chromosome 6"/>
</dbReference>
<evidence type="ECO:0000256" key="1">
    <source>
        <dbReference type="SAM" id="MobiDB-lite"/>
    </source>
</evidence>
<comment type="caution">
    <text evidence="2">The sequence shown here is derived from an EMBL/GenBank/DDBJ whole genome shotgun (WGS) entry which is preliminary data.</text>
</comment>
<feature type="region of interest" description="Disordered" evidence="1">
    <location>
        <begin position="119"/>
        <end position="139"/>
    </location>
</feature>
<name>A0AAV7R1X5_PLEWA</name>
<dbReference type="AlphaFoldDB" id="A0AAV7R1X5"/>
<dbReference type="EMBL" id="JANPWB010000010">
    <property type="protein sequence ID" value="KAJ1145234.1"/>
    <property type="molecule type" value="Genomic_DNA"/>
</dbReference>
<evidence type="ECO:0000313" key="2">
    <source>
        <dbReference type="EMBL" id="KAJ1145234.1"/>
    </source>
</evidence>
<sequence>MTPLWSPVPQGRLDRERYITAFILCWQHSCSAKPSWARIQTGFKTDTEKPGCWQERPNQQLDSESDSFSPIRGKELEERGRRNNLSIPGRKRKRVKIGKVRPVKAVTVCRLTGSRRGLRSEDMRGKDAKEGQDEIRRKRGGKARRICTARAYIGRSSLHWHSTTAAQATQISSQEPGIGELEDCGPDVCLSTRLAWTQLFSDSLHTVILWATCEPLRASVAPHA</sequence>
<proteinExistence type="predicted"/>
<organism evidence="2 3">
    <name type="scientific">Pleurodeles waltl</name>
    <name type="common">Iberian ribbed newt</name>
    <dbReference type="NCBI Taxonomy" id="8319"/>
    <lineage>
        <taxon>Eukaryota</taxon>
        <taxon>Metazoa</taxon>
        <taxon>Chordata</taxon>
        <taxon>Craniata</taxon>
        <taxon>Vertebrata</taxon>
        <taxon>Euteleostomi</taxon>
        <taxon>Amphibia</taxon>
        <taxon>Batrachia</taxon>
        <taxon>Caudata</taxon>
        <taxon>Salamandroidea</taxon>
        <taxon>Salamandridae</taxon>
        <taxon>Pleurodelinae</taxon>
        <taxon>Pleurodeles</taxon>
    </lineage>
</organism>
<evidence type="ECO:0000313" key="3">
    <source>
        <dbReference type="Proteomes" id="UP001066276"/>
    </source>
</evidence>
<gene>
    <name evidence="2" type="ORF">NDU88_011525</name>
</gene>
<feature type="compositionally biased region" description="Polar residues" evidence="1">
    <location>
        <begin position="56"/>
        <end position="68"/>
    </location>
</feature>
<reference evidence="2" key="1">
    <citation type="journal article" date="2022" name="bioRxiv">
        <title>Sequencing and chromosome-scale assembly of the giantPleurodeles waltlgenome.</title>
        <authorList>
            <person name="Brown T."/>
            <person name="Elewa A."/>
            <person name="Iarovenko S."/>
            <person name="Subramanian E."/>
            <person name="Araus A.J."/>
            <person name="Petzold A."/>
            <person name="Susuki M."/>
            <person name="Suzuki K.-i.T."/>
            <person name="Hayashi T."/>
            <person name="Toyoda A."/>
            <person name="Oliveira C."/>
            <person name="Osipova E."/>
            <person name="Leigh N.D."/>
            <person name="Simon A."/>
            <person name="Yun M.H."/>
        </authorList>
    </citation>
    <scope>NUCLEOTIDE SEQUENCE</scope>
    <source>
        <strain evidence="2">20211129_DDA</strain>
        <tissue evidence="2">Liver</tissue>
    </source>
</reference>